<dbReference type="InterPro" id="IPR013618">
    <property type="entry name" value="TMTC_DUF1736"/>
</dbReference>
<evidence type="ECO:0000256" key="4">
    <source>
        <dbReference type="ARBA" id="ARBA00004922"/>
    </source>
</evidence>
<evidence type="ECO:0000256" key="1">
    <source>
        <dbReference type="ARBA" id="ARBA00003582"/>
    </source>
</evidence>
<comment type="catalytic activity">
    <reaction evidence="14">
        <text>a di-trans,poly-cis-dolichyl beta-D-mannosyl phosphate + L-threonyl-[protein] = 3-O-(alpha-D-mannosyl)-L-threonyl-[protein] + a di-trans,poly-cis-dolichyl phosphate + H(+)</text>
        <dbReference type="Rhea" id="RHEA:53396"/>
        <dbReference type="Rhea" id="RHEA-COMP:11060"/>
        <dbReference type="Rhea" id="RHEA-COMP:13547"/>
        <dbReference type="Rhea" id="RHEA-COMP:19498"/>
        <dbReference type="Rhea" id="RHEA-COMP:19501"/>
        <dbReference type="ChEBI" id="CHEBI:15378"/>
        <dbReference type="ChEBI" id="CHEBI:30013"/>
        <dbReference type="ChEBI" id="CHEBI:57683"/>
        <dbReference type="ChEBI" id="CHEBI:58211"/>
        <dbReference type="ChEBI" id="CHEBI:137323"/>
        <dbReference type="EC" id="2.4.1.109"/>
    </reaction>
</comment>
<comment type="similarity">
    <text evidence="5">Belongs to the TMTC family.</text>
</comment>
<dbReference type="SUPFAM" id="SSF48452">
    <property type="entry name" value="TPR-like"/>
    <property type="match status" value="1"/>
</dbReference>
<dbReference type="InterPro" id="IPR019734">
    <property type="entry name" value="TPR_rpt"/>
</dbReference>
<evidence type="ECO:0000256" key="13">
    <source>
        <dbReference type="ARBA" id="ARBA00023136"/>
    </source>
</evidence>
<evidence type="ECO:0000313" key="19">
    <source>
        <dbReference type="Proteomes" id="UP001497623"/>
    </source>
</evidence>
<dbReference type="EC" id="2.4.1.109" evidence="6"/>
<feature type="repeat" description="TPR" evidence="16">
    <location>
        <begin position="965"/>
        <end position="998"/>
    </location>
</feature>
<evidence type="ECO:0000256" key="6">
    <source>
        <dbReference type="ARBA" id="ARBA00012839"/>
    </source>
</evidence>
<dbReference type="PROSITE" id="PS50005">
    <property type="entry name" value="TPR"/>
    <property type="match status" value="4"/>
</dbReference>
<feature type="repeat" description="TPR" evidence="16">
    <location>
        <begin position="712"/>
        <end position="745"/>
    </location>
</feature>
<evidence type="ECO:0000256" key="12">
    <source>
        <dbReference type="ARBA" id="ARBA00022989"/>
    </source>
</evidence>
<evidence type="ECO:0000256" key="9">
    <source>
        <dbReference type="ARBA" id="ARBA00022737"/>
    </source>
</evidence>
<accession>A0AAV2R9Z8</accession>
<dbReference type="AlphaFoldDB" id="A0AAV2R9Z8"/>
<keyword evidence="10 16" id="KW-0802">TPR repeat</keyword>
<gene>
    <name evidence="18" type="ORF">MNOR_LOCUS22655</name>
</gene>
<proteinExistence type="inferred from homology"/>
<feature type="repeat" description="TPR" evidence="16">
    <location>
        <begin position="897"/>
        <end position="930"/>
    </location>
</feature>
<comment type="catalytic activity">
    <reaction evidence="15">
        <text>a di-trans,poly-cis-dolichyl beta-D-mannosyl phosphate + L-seryl-[protein] = 3-O-(alpha-D-mannosyl)-L-seryl-[protein] + a di-trans,poly-cis-dolichyl phosphate + H(+)</text>
        <dbReference type="Rhea" id="RHEA:17377"/>
        <dbReference type="Rhea" id="RHEA-COMP:9863"/>
        <dbReference type="Rhea" id="RHEA-COMP:13546"/>
        <dbReference type="Rhea" id="RHEA-COMP:19498"/>
        <dbReference type="Rhea" id="RHEA-COMP:19501"/>
        <dbReference type="ChEBI" id="CHEBI:15378"/>
        <dbReference type="ChEBI" id="CHEBI:29999"/>
        <dbReference type="ChEBI" id="CHEBI:57683"/>
        <dbReference type="ChEBI" id="CHEBI:58211"/>
        <dbReference type="ChEBI" id="CHEBI:137321"/>
        <dbReference type="EC" id="2.4.1.109"/>
    </reaction>
</comment>
<dbReference type="PANTHER" id="PTHR44216:SF3">
    <property type="entry name" value="PROTEIN O-MANNOSYL-TRANSFERASE TMTC2"/>
    <property type="match status" value="1"/>
</dbReference>
<keyword evidence="7" id="KW-0808">Transferase</keyword>
<feature type="domain" description="DUF1736" evidence="17">
    <location>
        <begin position="395"/>
        <end position="466"/>
    </location>
</feature>
<evidence type="ECO:0000256" key="10">
    <source>
        <dbReference type="ARBA" id="ARBA00022803"/>
    </source>
</evidence>
<evidence type="ECO:0000256" key="2">
    <source>
        <dbReference type="ARBA" id="ARBA00004141"/>
    </source>
</evidence>
<keyword evidence="12" id="KW-1133">Transmembrane helix</keyword>
<evidence type="ECO:0000256" key="5">
    <source>
        <dbReference type="ARBA" id="ARBA00007882"/>
    </source>
</evidence>
<dbReference type="SMART" id="SM00028">
    <property type="entry name" value="TPR"/>
    <property type="match status" value="7"/>
</dbReference>
<keyword evidence="11" id="KW-0256">Endoplasmic reticulum</keyword>
<comment type="function">
    <text evidence="1">Transfers mannosyl residues to the hydroxyl group of serine or threonine residues.</text>
</comment>
<evidence type="ECO:0000256" key="7">
    <source>
        <dbReference type="ARBA" id="ARBA00022679"/>
    </source>
</evidence>
<dbReference type="Pfam" id="PF08409">
    <property type="entry name" value="TMTC_DUF1736"/>
    <property type="match status" value="1"/>
</dbReference>
<evidence type="ECO:0000256" key="15">
    <source>
        <dbReference type="ARBA" id="ARBA00045102"/>
    </source>
</evidence>
<dbReference type="Gene3D" id="1.25.40.10">
    <property type="entry name" value="Tetratricopeptide repeat domain"/>
    <property type="match status" value="3"/>
</dbReference>
<dbReference type="EMBL" id="CAXKWB010019276">
    <property type="protein sequence ID" value="CAL4121793.1"/>
    <property type="molecule type" value="Genomic_DNA"/>
</dbReference>
<keyword evidence="9" id="KW-0677">Repeat</keyword>
<name>A0AAV2R9Z8_MEGNR</name>
<keyword evidence="8" id="KW-0812">Transmembrane</keyword>
<evidence type="ECO:0000313" key="18">
    <source>
        <dbReference type="EMBL" id="CAL4121793.1"/>
    </source>
</evidence>
<dbReference type="PANTHER" id="PTHR44216">
    <property type="entry name" value="PROTEIN O-MANNOSYL-TRANSFERASE TMTC2"/>
    <property type="match status" value="1"/>
</dbReference>
<evidence type="ECO:0000256" key="11">
    <source>
        <dbReference type="ARBA" id="ARBA00022824"/>
    </source>
</evidence>
<dbReference type="GO" id="GO:0005789">
    <property type="term" value="C:endoplasmic reticulum membrane"/>
    <property type="evidence" value="ECO:0007669"/>
    <property type="project" value="TreeGrafter"/>
</dbReference>
<dbReference type="Proteomes" id="UP001497623">
    <property type="component" value="Unassembled WGS sequence"/>
</dbReference>
<evidence type="ECO:0000256" key="8">
    <source>
        <dbReference type="ARBA" id="ARBA00022692"/>
    </source>
</evidence>
<dbReference type="GO" id="GO:0004169">
    <property type="term" value="F:dolichyl-phosphate-mannose-protein mannosyltransferase activity"/>
    <property type="evidence" value="ECO:0007669"/>
    <property type="project" value="UniProtKB-EC"/>
</dbReference>
<comment type="caution">
    <text evidence="18">The sequence shown here is derived from an EMBL/GenBank/DDBJ whole genome shotgun (WGS) entry which is preliminary data.</text>
</comment>
<evidence type="ECO:0000256" key="14">
    <source>
        <dbReference type="ARBA" id="ARBA00045085"/>
    </source>
</evidence>
<feature type="repeat" description="TPR" evidence="16">
    <location>
        <begin position="678"/>
        <end position="711"/>
    </location>
</feature>
<keyword evidence="19" id="KW-1185">Reference proteome</keyword>
<keyword evidence="13" id="KW-0472">Membrane</keyword>
<dbReference type="Pfam" id="PF13432">
    <property type="entry name" value="TPR_16"/>
    <property type="match status" value="3"/>
</dbReference>
<dbReference type="InterPro" id="IPR011990">
    <property type="entry name" value="TPR-like_helical_dom_sf"/>
</dbReference>
<evidence type="ECO:0000256" key="16">
    <source>
        <dbReference type="PROSITE-ProRule" id="PRU00339"/>
    </source>
</evidence>
<dbReference type="InterPro" id="IPR052384">
    <property type="entry name" value="TMTC_O-mannosyltransferase"/>
</dbReference>
<evidence type="ECO:0000259" key="17">
    <source>
        <dbReference type="Pfam" id="PF08409"/>
    </source>
</evidence>
<protein>
    <recommendedName>
        <fullName evidence="6">dolichyl-phosphate-mannose--protein mannosyltransferase</fullName>
        <ecNumber evidence="6">2.4.1.109</ecNumber>
    </recommendedName>
</protein>
<comment type="pathway">
    <text evidence="4">Protein modification; protein glycosylation.</text>
</comment>
<evidence type="ECO:0000256" key="3">
    <source>
        <dbReference type="ARBA" id="ARBA00004240"/>
    </source>
</evidence>
<organism evidence="18 19">
    <name type="scientific">Meganyctiphanes norvegica</name>
    <name type="common">Northern krill</name>
    <name type="synonym">Thysanopoda norvegica</name>
    <dbReference type="NCBI Taxonomy" id="48144"/>
    <lineage>
        <taxon>Eukaryota</taxon>
        <taxon>Metazoa</taxon>
        <taxon>Ecdysozoa</taxon>
        <taxon>Arthropoda</taxon>
        <taxon>Crustacea</taxon>
        <taxon>Multicrustacea</taxon>
        <taxon>Malacostraca</taxon>
        <taxon>Eumalacostraca</taxon>
        <taxon>Eucarida</taxon>
        <taxon>Euphausiacea</taxon>
        <taxon>Euphausiidae</taxon>
        <taxon>Meganyctiphanes</taxon>
    </lineage>
</organism>
<comment type="subcellular location">
    <subcellularLocation>
        <location evidence="3">Endoplasmic reticulum</location>
    </subcellularLocation>
    <subcellularLocation>
        <location evidence="2">Membrane</location>
        <topology evidence="2">Multi-pass membrane protein</topology>
    </subcellularLocation>
</comment>
<feature type="non-terminal residue" evidence="18">
    <location>
        <position position="1018"/>
    </location>
</feature>
<reference evidence="18 19" key="1">
    <citation type="submission" date="2024-05" db="EMBL/GenBank/DDBJ databases">
        <authorList>
            <person name="Wallberg A."/>
        </authorList>
    </citation>
    <scope>NUCLEOTIDE SEQUENCE [LARGE SCALE GENOMIC DNA]</scope>
</reference>
<sequence>MSATKILSSLKINGEGRRPPIFNFIIVDLKSRGNVNLSRRNYIPGKSHIQVQGISCARISRCTAWIRYTSRVLAVILLEQFQLRFIPSRAILGNHDVLGTTPWWALWSHDFWGSPIARKGSHGSWRPITTLSFRINALFAASINSPRVDLVGSKGSEEMPSLQNIPDDKDTAEIQECAGTHVPSVSVPFLASSFHVVNTMLHGVVTAAYVWVLRGVGVGHWVALGAGSLFAVHPVHVEAVAGVVGRAELLAAIAFCLALGAYTRYLRGLGYLRSSSNQQRGHCVGGEDHGCLCVADRLHSLQDYYAHKTEAGRGWSMEMPGYMWLGLSVGGAGAAMVCKEQGITALGVALVLHAALVICNAPRNKSMLGLAVRELWGGSVGCLLLLWARITIAPHLPTFTAADNPAAHSPHLLTRTLTIARTWALHARLLLCPSILSFDWSMEAVPLVSSIWDPVNIETVLMLGLLVVVSWSTATACWKARTKHRLAKLSPTLHNHHNNHYHDMLNNNSNNNNNNISLQKNDCCCCCGILSHMHKVISKNTGKSPSHEHVILGLALLVVPFLPASNLATYVGFVVAERVLYLPSMGSCLMVALGCKAIWHRTVPKKTNAAVCSRNCYTSSSRHLLPRWWCSGGSRSRAVLLACWVGVLLLFGARTVRRNQDWRSDEALYRAGVQVNPPKSLANLGVIYSEQGRLQEAEWAYRAALSYVPTMADTHYNLGLLLATSGRTQEAVWSYRSALRSRPWLAQAHLALAQALQELNMNTQAQQVLSECGSQVSGPARDGWSHSWAVAMCRQRLARTHLLAGQSYLALEEVAEALQQAPPGYGLHSLHTLAAEAHLETGNYDDARDSLSLALAANPAHVPAHLAFSRMLQANGSRVEEAEQWLRRAVALAPEDPHPHKHLGQLLLEQGRAEEAVSAWLRAAVLDPQDHTAAFNAATALRLAGRNTHAETFYRRAVSLMPKDVSSHRNLGAILHLNSKLEEARMHYEEALRLAPGDAQTTTNLNRLNSLQNKKRIS</sequence>